<accession>A0AAD8EP97</accession>
<keyword evidence="2" id="KW-1185">Reference proteome</keyword>
<gene>
    <name evidence="1" type="ORF">L9F63_011611</name>
</gene>
<evidence type="ECO:0000313" key="2">
    <source>
        <dbReference type="Proteomes" id="UP001233999"/>
    </source>
</evidence>
<comment type="caution">
    <text evidence="1">The sequence shown here is derived from an EMBL/GenBank/DDBJ whole genome shotgun (WGS) entry which is preliminary data.</text>
</comment>
<protein>
    <submittedName>
        <fullName evidence="1">Uncharacterized protein</fullName>
    </submittedName>
</protein>
<dbReference type="Proteomes" id="UP001233999">
    <property type="component" value="Unassembled WGS sequence"/>
</dbReference>
<proteinExistence type="predicted"/>
<organism evidence="1 2">
    <name type="scientific">Diploptera punctata</name>
    <name type="common">Pacific beetle cockroach</name>
    <dbReference type="NCBI Taxonomy" id="6984"/>
    <lineage>
        <taxon>Eukaryota</taxon>
        <taxon>Metazoa</taxon>
        <taxon>Ecdysozoa</taxon>
        <taxon>Arthropoda</taxon>
        <taxon>Hexapoda</taxon>
        <taxon>Insecta</taxon>
        <taxon>Pterygota</taxon>
        <taxon>Neoptera</taxon>
        <taxon>Polyneoptera</taxon>
        <taxon>Dictyoptera</taxon>
        <taxon>Blattodea</taxon>
        <taxon>Blaberoidea</taxon>
        <taxon>Blaberidae</taxon>
        <taxon>Diplopterinae</taxon>
        <taxon>Diploptera</taxon>
    </lineage>
</organism>
<name>A0AAD8EP97_DIPPU</name>
<dbReference type="AlphaFoldDB" id="A0AAD8EP97"/>
<evidence type="ECO:0000313" key="1">
    <source>
        <dbReference type="EMBL" id="KAJ9597553.1"/>
    </source>
</evidence>
<dbReference type="EMBL" id="JASPKZ010001601">
    <property type="protein sequence ID" value="KAJ9597553.1"/>
    <property type="molecule type" value="Genomic_DNA"/>
</dbReference>
<reference evidence="1" key="1">
    <citation type="journal article" date="2023" name="IScience">
        <title>Live-bearing cockroach genome reveals convergent evolutionary mechanisms linked to viviparity in insects and beyond.</title>
        <authorList>
            <person name="Fouks B."/>
            <person name="Harrison M.C."/>
            <person name="Mikhailova A.A."/>
            <person name="Marchal E."/>
            <person name="English S."/>
            <person name="Carruthers M."/>
            <person name="Jennings E.C."/>
            <person name="Chiamaka E.L."/>
            <person name="Frigard R.A."/>
            <person name="Pippel M."/>
            <person name="Attardo G.M."/>
            <person name="Benoit J.B."/>
            <person name="Bornberg-Bauer E."/>
            <person name="Tobe S.S."/>
        </authorList>
    </citation>
    <scope>NUCLEOTIDE SEQUENCE</scope>
    <source>
        <strain evidence="1">Stay&amp;Tobe</strain>
    </source>
</reference>
<feature type="non-terminal residue" evidence="1">
    <location>
        <position position="1"/>
    </location>
</feature>
<reference evidence="1" key="2">
    <citation type="submission" date="2023-05" db="EMBL/GenBank/DDBJ databases">
        <authorList>
            <person name="Fouks B."/>
        </authorList>
    </citation>
    <scope>NUCLEOTIDE SEQUENCE</scope>
    <source>
        <strain evidence="1">Stay&amp;Tobe</strain>
        <tissue evidence="1">Testes</tissue>
    </source>
</reference>
<feature type="non-terminal residue" evidence="1">
    <location>
        <position position="69"/>
    </location>
</feature>
<sequence>QRCNRWKPQSYRRVQHLLSLFATVANFQTRMQFAVESTTGKQQLYIFCYYETALPVCSLEFLFDLHNIP</sequence>